<feature type="signal peptide" evidence="1">
    <location>
        <begin position="1"/>
        <end position="22"/>
    </location>
</feature>
<accession>A0A3S0D7G0</accession>
<protein>
    <submittedName>
        <fullName evidence="3">Glycerophosphodiester phosphodiesterase</fullName>
    </submittedName>
</protein>
<dbReference type="Proteomes" id="UP000267585">
    <property type="component" value="Unassembled WGS sequence"/>
</dbReference>
<keyword evidence="4" id="KW-1185">Reference proteome</keyword>
<name>A0A3S0D7G0_9FLAO</name>
<dbReference type="InterPro" id="IPR030395">
    <property type="entry name" value="GP_PDE_dom"/>
</dbReference>
<reference evidence="3 4" key="1">
    <citation type="submission" date="2018-11" db="EMBL/GenBank/DDBJ databases">
        <title>Arenibacter aquaticus sp.nov., a marine bacterium isolated from surface seawater in the South China Sea.</title>
        <authorList>
            <person name="Guo J."/>
            <person name="Sun J."/>
        </authorList>
    </citation>
    <scope>NUCLEOTIDE SEQUENCE [LARGE SCALE GENOMIC DNA]</scope>
    <source>
        <strain evidence="3 4">GUO666</strain>
    </source>
</reference>
<evidence type="ECO:0000313" key="4">
    <source>
        <dbReference type="Proteomes" id="UP000267585"/>
    </source>
</evidence>
<dbReference type="PANTHER" id="PTHR46211">
    <property type="entry name" value="GLYCEROPHOSPHORYL DIESTER PHOSPHODIESTERASE"/>
    <property type="match status" value="1"/>
</dbReference>
<dbReference type="Pfam" id="PF03009">
    <property type="entry name" value="GDPD"/>
    <property type="match status" value="1"/>
</dbReference>
<dbReference type="PANTHER" id="PTHR46211:SF1">
    <property type="entry name" value="GLYCEROPHOSPHODIESTER PHOSPHODIESTERASE, CYTOPLASMIC"/>
    <property type="match status" value="1"/>
</dbReference>
<proteinExistence type="predicted"/>
<dbReference type="Gene3D" id="3.20.20.190">
    <property type="entry name" value="Phosphatidylinositol (PI) phosphodiesterase"/>
    <property type="match status" value="1"/>
</dbReference>
<keyword evidence="1" id="KW-0732">Signal</keyword>
<dbReference type="SUPFAM" id="SSF51695">
    <property type="entry name" value="PLC-like phosphodiesterases"/>
    <property type="match status" value="1"/>
</dbReference>
<gene>
    <name evidence="3" type="ORF">EHW67_06115</name>
</gene>
<evidence type="ECO:0000313" key="3">
    <source>
        <dbReference type="EMBL" id="RTE54739.1"/>
    </source>
</evidence>
<dbReference type="GO" id="GO:0008081">
    <property type="term" value="F:phosphoric diester hydrolase activity"/>
    <property type="evidence" value="ECO:0007669"/>
    <property type="project" value="InterPro"/>
</dbReference>
<dbReference type="EMBL" id="RQPJ01000002">
    <property type="protein sequence ID" value="RTE54739.1"/>
    <property type="molecule type" value="Genomic_DNA"/>
</dbReference>
<feature type="domain" description="GP-PDE" evidence="2">
    <location>
        <begin position="37"/>
        <end position="271"/>
    </location>
</feature>
<dbReference type="GO" id="GO:0006629">
    <property type="term" value="P:lipid metabolic process"/>
    <property type="evidence" value="ECO:0007669"/>
    <property type="project" value="InterPro"/>
</dbReference>
<dbReference type="InterPro" id="IPR017946">
    <property type="entry name" value="PLC-like_Pdiesterase_TIM-brl"/>
</dbReference>
<dbReference type="AlphaFoldDB" id="A0A3S0D7G0"/>
<sequence>MNTMKTVIGLVFLLLCPSLASAQNFSGLSGPYPMPKNGICAHRGANETHPENTLAAFKEAIQLGAHMIELDVQMTKDNELVIMHDATVNRTTNGKGRVSDLTLAQIKELDAGKWKSKKFKGEKVPTLKEALKIMPVNIWLNIHLKGDEELGAATAKAVIQADRIHQGVIACNEEAAKGVRKISPHIMICNMERTLSRDNYISTTIEKGFPFLQIKSSRDGLNLPQDLKRLKERGVRVNYFHAEEVGQVKTLLEAGVDFILTDHLQKMLEAYNNMGREKKETL</sequence>
<evidence type="ECO:0000259" key="2">
    <source>
        <dbReference type="PROSITE" id="PS51704"/>
    </source>
</evidence>
<dbReference type="PROSITE" id="PS51704">
    <property type="entry name" value="GP_PDE"/>
    <property type="match status" value="1"/>
</dbReference>
<feature type="chain" id="PRO_5018773584" evidence="1">
    <location>
        <begin position="23"/>
        <end position="282"/>
    </location>
</feature>
<comment type="caution">
    <text evidence="3">The sequence shown here is derived from an EMBL/GenBank/DDBJ whole genome shotgun (WGS) entry which is preliminary data.</text>
</comment>
<evidence type="ECO:0000256" key="1">
    <source>
        <dbReference type="SAM" id="SignalP"/>
    </source>
</evidence>
<organism evidence="3 4">
    <name type="scientific">Arenibacter aquaticus</name>
    <dbReference type="NCBI Taxonomy" id="2489054"/>
    <lineage>
        <taxon>Bacteria</taxon>
        <taxon>Pseudomonadati</taxon>
        <taxon>Bacteroidota</taxon>
        <taxon>Flavobacteriia</taxon>
        <taxon>Flavobacteriales</taxon>
        <taxon>Flavobacteriaceae</taxon>
        <taxon>Arenibacter</taxon>
    </lineage>
</organism>